<dbReference type="InterPro" id="IPR011057">
    <property type="entry name" value="Mss4-like_sf"/>
</dbReference>
<dbReference type="NCBIfam" id="TIGR00357">
    <property type="entry name" value="peptide-methionine (R)-S-oxide reductase MsrB"/>
    <property type="match status" value="1"/>
</dbReference>
<dbReference type="PANTHER" id="PTHR10173:SF52">
    <property type="entry name" value="METHIONINE-R-SULFOXIDE REDUCTASE B1"/>
    <property type="match status" value="1"/>
</dbReference>
<feature type="binding site" evidence="6">
    <location>
        <position position="50"/>
    </location>
    <ligand>
        <name>Zn(2+)</name>
        <dbReference type="ChEBI" id="CHEBI:29105"/>
    </ligand>
</feature>
<sequence>MSEVVKTDEEWREQLTPEQYEVLRRKGTERAFTGKYAHSKDDGMYHCAACGAALFSSDAKFDSGTGWPSFTEPAVAEAIELHEDRAHGMRRTEVTCRACGGHLGHVFPDGPGPSGMRYCINSVSLELDPK</sequence>
<evidence type="ECO:0000256" key="5">
    <source>
        <dbReference type="ARBA" id="ARBA00048488"/>
    </source>
</evidence>
<dbReference type="HAMAP" id="MF_01400">
    <property type="entry name" value="MsrB"/>
    <property type="match status" value="1"/>
</dbReference>
<evidence type="ECO:0000256" key="2">
    <source>
        <dbReference type="ARBA" id="ARBA00022723"/>
    </source>
</evidence>
<evidence type="ECO:0000259" key="7">
    <source>
        <dbReference type="PROSITE" id="PS51790"/>
    </source>
</evidence>
<dbReference type="GO" id="GO:0030091">
    <property type="term" value="P:protein repair"/>
    <property type="evidence" value="ECO:0007669"/>
    <property type="project" value="InterPro"/>
</dbReference>
<feature type="binding site" evidence="6">
    <location>
        <position position="47"/>
    </location>
    <ligand>
        <name>Zn(2+)</name>
        <dbReference type="ChEBI" id="CHEBI:29105"/>
    </ligand>
</feature>
<keyword evidence="4 6" id="KW-0560">Oxidoreductase</keyword>
<dbReference type="InterPro" id="IPR028427">
    <property type="entry name" value="Met_Sox_Rdtase_MsrB"/>
</dbReference>
<feature type="binding site" evidence="6">
    <location>
        <position position="96"/>
    </location>
    <ligand>
        <name>Zn(2+)</name>
        <dbReference type="ChEBI" id="CHEBI:29105"/>
    </ligand>
</feature>
<dbReference type="SUPFAM" id="SSF51316">
    <property type="entry name" value="Mss4-like"/>
    <property type="match status" value="1"/>
</dbReference>
<organism evidence="8">
    <name type="scientific">uncultured Acidimicrobiales bacterium</name>
    <dbReference type="NCBI Taxonomy" id="310071"/>
    <lineage>
        <taxon>Bacteria</taxon>
        <taxon>Bacillati</taxon>
        <taxon>Actinomycetota</taxon>
        <taxon>Acidimicrobiia</taxon>
        <taxon>Acidimicrobiales</taxon>
        <taxon>environmental samples</taxon>
    </lineage>
</organism>
<accession>A0A6J4J544</accession>
<evidence type="ECO:0000256" key="6">
    <source>
        <dbReference type="HAMAP-Rule" id="MF_01400"/>
    </source>
</evidence>
<feature type="binding site" evidence="6">
    <location>
        <position position="99"/>
    </location>
    <ligand>
        <name>Zn(2+)</name>
        <dbReference type="ChEBI" id="CHEBI:29105"/>
    </ligand>
</feature>
<dbReference type="Pfam" id="PF01641">
    <property type="entry name" value="SelR"/>
    <property type="match status" value="1"/>
</dbReference>
<dbReference type="GO" id="GO:0005737">
    <property type="term" value="C:cytoplasm"/>
    <property type="evidence" value="ECO:0007669"/>
    <property type="project" value="TreeGrafter"/>
</dbReference>
<dbReference type="FunFam" id="2.170.150.20:FF:000001">
    <property type="entry name" value="Peptide methionine sulfoxide reductase MsrB"/>
    <property type="match status" value="1"/>
</dbReference>
<protein>
    <recommendedName>
        <fullName evidence="6">Peptide methionine sulfoxide reductase MsrB</fullName>
        <ecNumber evidence="6">1.8.4.12</ecNumber>
    </recommendedName>
    <alternativeName>
        <fullName evidence="6">Peptide-methionine (R)-S-oxide reductase</fullName>
    </alternativeName>
</protein>
<evidence type="ECO:0000256" key="4">
    <source>
        <dbReference type="ARBA" id="ARBA00023002"/>
    </source>
</evidence>
<comment type="cofactor">
    <cofactor evidence="6">
        <name>Zn(2+)</name>
        <dbReference type="ChEBI" id="CHEBI:29105"/>
    </cofactor>
    <text evidence="6">Binds 1 zinc ion per subunit. The zinc ion is important for the structural integrity of the protein.</text>
</comment>
<evidence type="ECO:0000256" key="1">
    <source>
        <dbReference type="ARBA" id="ARBA00007174"/>
    </source>
</evidence>
<comment type="catalytic activity">
    <reaction evidence="5 6">
        <text>L-methionyl-[protein] + [thioredoxin]-disulfide + H2O = L-methionyl-(R)-S-oxide-[protein] + [thioredoxin]-dithiol</text>
        <dbReference type="Rhea" id="RHEA:24164"/>
        <dbReference type="Rhea" id="RHEA-COMP:10698"/>
        <dbReference type="Rhea" id="RHEA-COMP:10700"/>
        <dbReference type="Rhea" id="RHEA-COMP:12313"/>
        <dbReference type="Rhea" id="RHEA-COMP:12314"/>
        <dbReference type="ChEBI" id="CHEBI:15377"/>
        <dbReference type="ChEBI" id="CHEBI:16044"/>
        <dbReference type="ChEBI" id="CHEBI:29950"/>
        <dbReference type="ChEBI" id="CHEBI:45764"/>
        <dbReference type="ChEBI" id="CHEBI:50058"/>
        <dbReference type="EC" id="1.8.4.12"/>
    </reaction>
</comment>
<dbReference type="GO" id="GO:0008270">
    <property type="term" value="F:zinc ion binding"/>
    <property type="evidence" value="ECO:0007669"/>
    <property type="project" value="UniProtKB-UniRule"/>
</dbReference>
<proteinExistence type="inferred from homology"/>
<dbReference type="PANTHER" id="PTHR10173">
    <property type="entry name" value="METHIONINE SULFOXIDE REDUCTASE"/>
    <property type="match status" value="1"/>
</dbReference>
<dbReference type="InterPro" id="IPR002579">
    <property type="entry name" value="Met_Sox_Rdtase_MsrB_dom"/>
</dbReference>
<dbReference type="PROSITE" id="PS51790">
    <property type="entry name" value="MSRB"/>
    <property type="match status" value="1"/>
</dbReference>
<name>A0A6J4J544_9ACTN</name>
<dbReference type="GO" id="GO:0006979">
    <property type="term" value="P:response to oxidative stress"/>
    <property type="evidence" value="ECO:0007669"/>
    <property type="project" value="InterPro"/>
</dbReference>
<feature type="active site" description="Nucleophile" evidence="6">
    <location>
        <position position="119"/>
    </location>
</feature>
<evidence type="ECO:0000313" key="8">
    <source>
        <dbReference type="EMBL" id="CAA9268189.1"/>
    </source>
</evidence>
<comment type="similarity">
    <text evidence="1 6">Belongs to the MsrB Met sulfoxide reductase family.</text>
</comment>
<keyword evidence="3 6" id="KW-0862">Zinc</keyword>
<feature type="domain" description="MsrB" evidence="7">
    <location>
        <begin position="8"/>
        <end position="130"/>
    </location>
</feature>
<keyword evidence="2 6" id="KW-0479">Metal-binding</keyword>
<evidence type="ECO:0000256" key="3">
    <source>
        <dbReference type="ARBA" id="ARBA00022833"/>
    </source>
</evidence>
<dbReference type="EMBL" id="CADCTB010000192">
    <property type="protein sequence ID" value="CAA9268189.1"/>
    <property type="molecule type" value="Genomic_DNA"/>
</dbReference>
<reference evidence="8" key="1">
    <citation type="submission" date="2020-02" db="EMBL/GenBank/DDBJ databases">
        <authorList>
            <person name="Meier V. D."/>
        </authorList>
    </citation>
    <scope>NUCLEOTIDE SEQUENCE</scope>
    <source>
        <strain evidence="8">AVDCRST_MAG10</strain>
    </source>
</reference>
<dbReference type="EC" id="1.8.4.12" evidence="6"/>
<dbReference type="AlphaFoldDB" id="A0A6J4J544"/>
<gene>
    <name evidence="6" type="primary">msrB</name>
    <name evidence="8" type="ORF">AVDCRST_MAG10-3123</name>
</gene>
<dbReference type="GO" id="GO:0033743">
    <property type="term" value="F:peptide-methionine (R)-S-oxide reductase activity"/>
    <property type="evidence" value="ECO:0007669"/>
    <property type="project" value="UniProtKB-UniRule"/>
</dbReference>
<dbReference type="Gene3D" id="2.170.150.20">
    <property type="entry name" value="Peptide methionine sulfoxide reductase"/>
    <property type="match status" value="1"/>
</dbReference>